<evidence type="ECO:0000313" key="1">
    <source>
        <dbReference type="EMBL" id="TFK62943.1"/>
    </source>
</evidence>
<accession>A0ACD3AAN8</accession>
<organism evidence="1 2">
    <name type="scientific">Pluteus cervinus</name>
    <dbReference type="NCBI Taxonomy" id="181527"/>
    <lineage>
        <taxon>Eukaryota</taxon>
        <taxon>Fungi</taxon>
        <taxon>Dikarya</taxon>
        <taxon>Basidiomycota</taxon>
        <taxon>Agaricomycotina</taxon>
        <taxon>Agaricomycetes</taxon>
        <taxon>Agaricomycetidae</taxon>
        <taxon>Agaricales</taxon>
        <taxon>Pluteineae</taxon>
        <taxon>Pluteaceae</taxon>
        <taxon>Pluteus</taxon>
    </lineage>
</organism>
<dbReference type="Proteomes" id="UP000308600">
    <property type="component" value="Unassembled WGS sequence"/>
</dbReference>
<dbReference type="EMBL" id="ML208549">
    <property type="protein sequence ID" value="TFK62943.1"/>
    <property type="molecule type" value="Genomic_DNA"/>
</dbReference>
<gene>
    <name evidence="1" type="ORF">BDN72DRAFT_803760</name>
</gene>
<evidence type="ECO:0000313" key="2">
    <source>
        <dbReference type="Proteomes" id="UP000308600"/>
    </source>
</evidence>
<keyword evidence="2" id="KW-1185">Reference proteome</keyword>
<proteinExistence type="predicted"/>
<protein>
    <submittedName>
        <fullName evidence="1">Uncharacterized protein</fullName>
    </submittedName>
</protein>
<reference evidence="1 2" key="1">
    <citation type="journal article" date="2019" name="Nat. Ecol. Evol.">
        <title>Megaphylogeny resolves global patterns of mushroom evolution.</title>
        <authorList>
            <person name="Varga T."/>
            <person name="Krizsan K."/>
            <person name="Foldi C."/>
            <person name="Dima B."/>
            <person name="Sanchez-Garcia M."/>
            <person name="Sanchez-Ramirez S."/>
            <person name="Szollosi G.J."/>
            <person name="Szarkandi J.G."/>
            <person name="Papp V."/>
            <person name="Albert L."/>
            <person name="Andreopoulos W."/>
            <person name="Angelini C."/>
            <person name="Antonin V."/>
            <person name="Barry K.W."/>
            <person name="Bougher N.L."/>
            <person name="Buchanan P."/>
            <person name="Buyck B."/>
            <person name="Bense V."/>
            <person name="Catcheside P."/>
            <person name="Chovatia M."/>
            <person name="Cooper J."/>
            <person name="Damon W."/>
            <person name="Desjardin D."/>
            <person name="Finy P."/>
            <person name="Geml J."/>
            <person name="Haridas S."/>
            <person name="Hughes K."/>
            <person name="Justo A."/>
            <person name="Karasinski D."/>
            <person name="Kautmanova I."/>
            <person name="Kiss B."/>
            <person name="Kocsube S."/>
            <person name="Kotiranta H."/>
            <person name="LaButti K.M."/>
            <person name="Lechner B.E."/>
            <person name="Liimatainen K."/>
            <person name="Lipzen A."/>
            <person name="Lukacs Z."/>
            <person name="Mihaltcheva S."/>
            <person name="Morgado L.N."/>
            <person name="Niskanen T."/>
            <person name="Noordeloos M.E."/>
            <person name="Ohm R.A."/>
            <person name="Ortiz-Santana B."/>
            <person name="Ovrebo C."/>
            <person name="Racz N."/>
            <person name="Riley R."/>
            <person name="Savchenko A."/>
            <person name="Shiryaev A."/>
            <person name="Soop K."/>
            <person name="Spirin V."/>
            <person name="Szebenyi C."/>
            <person name="Tomsovsky M."/>
            <person name="Tulloss R.E."/>
            <person name="Uehling J."/>
            <person name="Grigoriev I.V."/>
            <person name="Vagvolgyi C."/>
            <person name="Papp T."/>
            <person name="Martin F.M."/>
            <person name="Miettinen O."/>
            <person name="Hibbett D.S."/>
            <person name="Nagy L.G."/>
        </authorList>
    </citation>
    <scope>NUCLEOTIDE SEQUENCE [LARGE SCALE GENOMIC DNA]</scope>
    <source>
        <strain evidence="1 2">NL-1719</strain>
    </source>
</reference>
<sequence length="356" mass="39784">MSSADGFPTNESPDALFYDTVNLMACTTVGAAAYGIMFTLYLICGYFLWAQMSKENRRRNAFYLGYTTVMFILGTLYVASNAWIADLSYVQHRLYSDGPAAYALSIYSEPNTVLGSVCWMLINFMADGLILWRFMVLHKGVDHYFVVILFPSLIYAGCITFGLLTVIQSSLPEHSFRSASAINFALVYFSLSISLTTIATTSMLCRLLVFRRHVQGVLGSQFGKQYTSIAAMMVESAALYAVFCLVFVILYALDNTIQWIFLSALAQIQIIAPLLIIFRVSQGKAWTRNTRTTLMSSLNTAQSHIPASEFQSRFSRETNTLNNESVVIHIKPSFPTQRPHGKSSLSVILHSETTEH</sequence>
<name>A0ACD3AAN8_9AGAR</name>